<evidence type="ECO:0000256" key="1">
    <source>
        <dbReference type="SAM" id="MobiDB-lite"/>
    </source>
</evidence>
<evidence type="ECO:0000313" key="3">
    <source>
        <dbReference type="Proteomes" id="UP000729402"/>
    </source>
</evidence>
<gene>
    <name evidence="2" type="ORF">GUJ93_ZPchr0009g893</name>
</gene>
<proteinExistence type="predicted"/>
<dbReference type="AlphaFoldDB" id="A0A8J5VMH5"/>
<dbReference type="EMBL" id="JAAALK010000289">
    <property type="protein sequence ID" value="KAG8050179.1"/>
    <property type="molecule type" value="Genomic_DNA"/>
</dbReference>
<sequence length="106" mass="12118">MLWICLLVPSCISLELVGTWEQLVTISSEWAKLNVLQVEPLSWLFNADKLQYSTLSKNLTMLPHTFTHLEPKSCPWLGNKFPCGKELKEEGRGTGKRQQQNSPMPF</sequence>
<dbReference type="Proteomes" id="UP000729402">
    <property type="component" value="Unassembled WGS sequence"/>
</dbReference>
<reference evidence="2" key="2">
    <citation type="submission" date="2021-02" db="EMBL/GenBank/DDBJ databases">
        <authorList>
            <person name="Kimball J.A."/>
            <person name="Haas M.W."/>
            <person name="Macchietto M."/>
            <person name="Kono T."/>
            <person name="Duquette J."/>
            <person name="Shao M."/>
        </authorList>
    </citation>
    <scope>NUCLEOTIDE SEQUENCE</scope>
    <source>
        <tissue evidence="2">Fresh leaf tissue</tissue>
    </source>
</reference>
<keyword evidence="3" id="KW-1185">Reference proteome</keyword>
<feature type="compositionally biased region" description="Polar residues" evidence="1">
    <location>
        <begin position="96"/>
        <end position="106"/>
    </location>
</feature>
<name>A0A8J5VMH5_ZIZPA</name>
<protein>
    <submittedName>
        <fullName evidence="2">Uncharacterized protein</fullName>
    </submittedName>
</protein>
<accession>A0A8J5VMH5</accession>
<evidence type="ECO:0000313" key="2">
    <source>
        <dbReference type="EMBL" id="KAG8050179.1"/>
    </source>
</evidence>
<comment type="caution">
    <text evidence="2">The sequence shown here is derived from an EMBL/GenBank/DDBJ whole genome shotgun (WGS) entry which is preliminary data.</text>
</comment>
<reference evidence="2" key="1">
    <citation type="journal article" date="2021" name="bioRxiv">
        <title>Whole Genome Assembly and Annotation of Northern Wild Rice, Zizania palustris L., Supports a Whole Genome Duplication in the Zizania Genus.</title>
        <authorList>
            <person name="Haas M."/>
            <person name="Kono T."/>
            <person name="Macchietto M."/>
            <person name="Millas R."/>
            <person name="McGilp L."/>
            <person name="Shao M."/>
            <person name="Duquette J."/>
            <person name="Hirsch C.N."/>
            <person name="Kimball J."/>
        </authorList>
    </citation>
    <scope>NUCLEOTIDE SEQUENCE</scope>
    <source>
        <tissue evidence="2">Fresh leaf tissue</tissue>
    </source>
</reference>
<organism evidence="2 3">
    <name type="scientific">Zizania palustris</name>
    <name type="common">Northern wild rice</name>
    <dbReference type="NCBI Taxonomy" id="103762"/>
    <lineage>
        <taxon>Eukaryota</taxon>
        <taxon>Viridiplantae</taxon>
        <taxon>Streptophyta</taxon>
        <taxon>Embryophyta</taxon>
        <taxon>Tracheophyta</taxon>
        <taxon>Spermatophyta</taxon>
        <taxon>Magnoliopsida</taxon>
        <taxon>Liliopsida</taxon>
        <taxon>Poales</taxon>
        <taxon>Poaceae</taxon>
        <taxon>BOP clade</taxon>
        <taxon>Oryzoideae</taxon>
        <taxon>Oryzeae</taxon>
        <taxon>Zizaniinae</taxon>
        <taxon>Zizania</taxon>
    </lineage>
</organism>
<feature type="region of interest" description="Disordered" evidence="1">
    <location>
        <begin position="85"/>
        <end position="106"/>
    </location>
</feature>